<feature type="domain" description="TrmE-type G" evidence="8">
    <location>
        <begin position="212"/>
        <end position="350"/>
    </location>
</feature>
<dbReference type="EMBL" id="QJTK01000002">
    <property type="protein sequence ID" value="PYF11878.1"/>
    <property type="molecule type" value="Genomic_DNA"/>
</dbReference>
<dbReference type="RefSeq" id="WP_110804473.1">
    <property type="nucleotide sequence ID" value="NZ_QJTK01000002.1"/>
</dbReference>
<keyword evidence="7" id="KW-0479">Metal-binding</keyword>
<feature type="binding site" evidence="7">
    <location>
        <position position="20"/>
    </location>
    <ligand>
        <name>(6S)-5-formyl-5,6,7,8-tetrahydrofolate</name>
        <dbReference type="ChEBI" id="CHEBI:57457"/>
    </ligand>
</feature>
<dbReference type="InterPro" id="IPR004520">
    <property type="entry name" value="GTPase_MnmE"/>
</dbReference>
<accession>A0A318U470</accession>
<dbReference type="InterPro" id="IPR018948">
    <property type="entry name" value="GTP-bd_TrmE_N"/>
</dbReference>
<feature type="binding site" evidence="7">
    <location>
        <position position="243"/>
    </location>
    <ligand>
        <name>K(+)</name>
        <dbReference type="ChEBI" id="CHEBI:29103"/>
    </ligand>
</feature>
<dbReference type="FunFam" id="3.30.1360.120:FF:000007">
    <property type="entry name" value="tRNA modification GTPase GTPBP3, mitochondrial"/>
    <property type="match status" value="1"/>
</dbReference>
<feature type="binding site" evidence="7">
    <location>
        <position position="222"/>
    </location>
    <ligand>
        <name>K(+)</name>
        <dbReference type="ChEBI" id="CHEBI:29103"/>
    </ligand>
</feature>
<dbReference type="InterPro" id="IPR005225">
    <property type="entry name" value="Small_GTP-bd"/>
</dbReference>
<dbReference type="HAMAP" id="MF_00379">
    <property type="entry name" value="GTPase_MnmE"/>
    <property type="match status" value="1"/>
</dbReference>
<name>A0A318U470_9RHOB</name>
<dbReference type="SUPFAM" id="SSF103025">
    <property type="entry name" value="Folate-binding domain"/>
    <property type="match status" value="1"/>
</dbReference>
<reference evidence="9 10" key="1">
    <citation type="submission" date="2018-06" db="EMBL/GenBank/DDBJ databases">
        <title>Genomic Encyclopedia of Type Strains, Phase III (KMG-III): the genomes of soil and plant-associated and newly described type strains.</title>
        <authorList>
            <person name="Whitman W."/>
        </authorList>
    </citation>
    <scope>NUCLEOTIDE SEQUENCE [LARGE SCALE GENOMIC DNA]</scope>
    <source>
        <strain evidence="9 10">JA737</strain>
    </source>
</reference>
<dbReference type="InterPro" id="IPR031168">
    <property type="entry name" value="G_TrmE"/>
</dbReference>
<dbReference type="CDD" id="cd04164">
    <property type="entry name" value="trmE"/>
    <property type="match status" value="1"/>
</dbReference>
<feature type="binding site" evidence="7">
    <location>
        <begin position="222"/>
        <end position="227"/>
    </location>
    <ligand>
        <name>GTP</name>
        <dbReference type="ChEBI" id="CHEBI:37565"/>
    </ligand>
</feature>
<comment type="function">
    <text evidence="7">Exhibits a very high intrinsic GTPase hydrolysis rate. Involved in the addition of a carboxymethylaminomethyl (cmnm) group at the wobble position (U34) of certain tRNAs, forming tRNA-cmnm(5)s(2)U34.</text>
</comment>
<feature type="binding site" evidence="7">
    <location>
        <begin position="266"/>
        <end position="269"/>
    </location>
    <ligand>
        <name>GTP</name>
        <dbReference type="ChEBI" id="CHEBI:37565"/>
    </ligand>
</feature>
<dbReference type="GO" id="GO:0005525">
    <property type="term" value="F:GTP binding"/>
    <property type="evidence" value="ECO:0007669"/>
    <property type="project" value="UniProtKB-UniRule"/>
</dbReference>
<keyword evidence="2 7" id="KW-0819">tRNA processing</keyword>
<evidence type="ECO:0000256" key="5">
    <source>
        <dbReference type="ARBA" id="ARBA00022958"/>
    </source>
</evidence>
<sequence length="427" mass="45288">MDTIYAQASGRGKAGVAVIRLSGPRAWQAIAALCGRLPAPRQASVRLLKIEGEVLDEALVLCFEAGRSFTGEESGELHLHGAVATVAAVLKALGSLGFLRLAEPGEFTRRAMESGRLDLSQVEGLADLIEAETEAQRKQALAVLSGSVGRMVETWRSKLIRAAALMEACIDFADEDVPEDVTPEVRGLLGDVSGQLAQEMARISVTERIREGFEVAIVGRPNAGKSTLLNALAGREAAITSEVAGTTRDVIEVRMDLSGLAVTLLDTAGLRDTEDQIEAIGVARAIARAKQADLRVFLLDDGDIPLLEPIADDLIVRGKADLGGPGDLRVSGKTGEGIDALVSAITTRLSERAAGAGVMTRERHRDCLIRAEAALRASSVELAHGLERLDLAAEQCRTAVRALESLLGRVDVESLLDEIFSSFCIGK</sequence>
<dbReference type="AlphaFoldDB" id="A0A318U470"/>
<dbReference type="Pfam" id="PF01926">
    <property type="entry name" value="MMR_HSR1"/>
    <property type="match status" value="1"/>
</dbReference>
<dbReference type="Pfam" id="PF10396">
    <property type="entry name" value="TrmE_N"/>
    <property type="match status" value="1"/>
</dbReference>
<keyword evidence="5 7" id="KW-0630">Potassium</keyword>
<proteinExistence type="inferred from homology"/>
<evidence type="ECO:0000256" key="1">
    <source>
        <dbReference type="ARBA" id="ARBA00011043"/>
    </source>
</evidence>
<dbReference type="InterPro" id="IPR003593">
    <property type="entry name" value="AAA+_ATPase"/>
</dbReference>
<comment type="similarity">
    <text evidence="1 7">Belongs to the TRAFAC class TrmE-Era-EngA-EngB-Septin-like GTPase superfamily. TrmE GTPase family.</text>
</comment>
<feature type="binding site" evidence="7">
    <location>
        <position position="247"/>
    </location>
    <ligand>
        <name>Mg(2+)</name>
        <dbReference type="ChEBI" id="CHEBI:18420"/>
    </ligand>
</feature>
<keyword evidence="3 7" id="KW-0547">Nucleotide-binding</keyword>
<dbReference type="GO" id="GO:0030488">
    <property type="term" value="P:tRNA methylation"/>
    <property type="evidence" value="ECO:0007669"/>
    <property type="project" value="TreeGrafter"/>
</dbReference>
<dbReference type="InterPro" id="IPR027368">
    <property type="entry name" value="MnmE_dom2"/>
</dbReference>
<dbReference type="CDD" id="cd14858">
    <property type="entry name" value="TrmE_N"/>
    <property type="match status" value="1"/>
</dbReference>
<feature type="binding site" evidence="7">
    <location>
        <position position="76"/>
    </location>
    <ligand>
        <name>(6S)-5-formyl-5,6,7,8-tetrahydrofolate</name>
        <dbReference type="ChEBI" id="CHEBI:57457"/>
    </ligand>
</feature>
<evidence type="ECO:0000313" key="10">
    <source>
        <dbReference type="Proteomes" id="UP000247727"/>
    </source>
</evidence>
<dbReference type="InterPro" id="IPR027417">
    <property type="entry name" value="P-loop_NTPase"/>
</dbReference>
<dbReference type="GO" id="GO:0005737">
    <property type="term" value="C:cytoplasm"/>
    <property type="evidence" value="ECO:0007669"/>
    <property type="project" value="UniProtKB-SubCell"/>
</dbReference>
<feature type="binding site" evidence="7">
    <location>
        <position position="427"/>
    </location>
    <ligand>
        <name>(6S)-5-formyl-5,6,7,8-tetrahydrofolate</name>
        <dbReference type="ChEBI" id="CHEBI:57457"/>
    </ligand>
</feature>
<dbReference type="InterPro" id="IPR027266">
    <property type="entry name" value="TrmE/GcvT-like"/>
</dbReference>
<evidence type="ECO:0000313" key="9">
    <source>
        <dbReference type="EMBL" id="PYF11878.1"/>
    </source>
</evidence>
<dbReference type="SUPFAM" id="SSF116878">
    <property type="entry name" value="TrmE connector domain"/>
    <property type="match status" value="1"/>
</dbReference>
<feature type="binding site" evidence="7">
    <location>
        <position position="246"/>
    </location>
    <ligand>
        <name>K(+)</name>
        <dbReference type="ChEBI" id="CHEBI:29103"/>
    </ligand>
</feature>
<protein>
    <recommendedName>
        <fullName evidence="7">tRNA modification GTPase MnmE</fullName>
        <ecNumber evidence="7">3.6.-.-</ecNumber>
    </recommendedName>
</protein>
<dbReference type="NCBIfam" id="TIGR00231">
    <property type="entry name" value="small_GTP"/>
    <property type="match status" value="1"/>
</dbReference>
<dbReference type="OrthoDB" id="9805918at2"/>
<feature type="binding site" evidence="7">
    <location>
        <begin position="241"/>
        <end position="247"/>
    </location>
    <ligand>
        <name>GTP</name>
        <dbReference type="ChEBI" id="CHEBI:37565"/>
    </ligand>
</feature>
<dbReference type="Pfam" id="PF12631">
    <property type="entry name" value="MnmE_helical"/>
    <property type="match status" value="1"/>
</dbReference>
<dbReference type="GO" id="GO:0046872">
    <property type="term" value="F:metal ion binding"/>
    <property type="evidence" value="ECO:0007669"/>
    <property type="project" value="UniProtKB-KW"/>
</dbReference>
<dbReference type="GO" id="GO:0002098">
    <property type="term" value="P:tRNA wobble uridine modification"/>
    <property type="evidence" value="ECO:0007669"/>
    <property type="project" value="TreeGrafter"/>
</dbReference>
<dbReference type="GO" id="GO:0003924">
    <property type="term" value="F:GTPase activity"/>
    <property type="evidence" value="ECO:0007669"/>
    <property type="project" value="UniProtKB-UniRule"/>
</dbReference>
<dbReference type="PANTHER" id="PTHR42714">
    <property type="entry name" value="TRNA MODIFICATION GTPASE GTPBP3"/>
    <property type="match status" value="1"/>
</dbReference>
<dbReference type="Proteomes" id="UP000247727">
    <property type="component" value="Unassembled WGS sequence"/>
</dbReference>
<evidence type="ECO:0000256" key="7">
    <source>
        <dbReference type="HAMAP-Rule" id="MF_00379"/>
    </source>
</evidence>
<comment type="subunit">
    <text evidence="7">Homodimer. Heterotetramer of two MnmE and two MnmG subunits.</text>
</comment>
<dbReference type="InterPro" id="IPR025867">
    <property type="entry name" value="MnmE_helical"/>
</dbReference>
<keyword evidence="10" id="KW-1185">Reference proteome</keyword>
<dbReference type="PANTHER" id="PTHR42714:SF2">
    <property type="entry name" value="TRNA MODIFICATION GTPASE GTPBP3, MITOCHONDRIAL"/>
    <property type="match status" value="1"/>
</dbReference>
<evidence type="ECO:0000256" key="2">
    <source>
        <dbReference type="ARBA" id="ARBA00022694"/>
    </source>
</evidence>
<comment type="cofactor">
    <cofactor evidence="7">
        <name>K(+)</name>
        <dbReference type="ChEBI" id="CHEBI:29103"/>
    </cofactor>
    <text evidence="7">Binds 1 potassium ion per subunit.</text>
</comment>
<dbReference type="PROSITE" id="PS51709">
    <property type="entry name" value="G_TRME"/>
    <property type="match status" value="1"/>
</dbReference>
<evidence type="ECO:0000256" key="3">
    <source>
        <dbReference type="ARBA" id="ARBA00022741"/>
    </source>
</evidence>
<dbReference type="NCBIfam" id="NF003661">
    <property type="entry name" value="PRK05291.1-3"/>
    <property type="match status" value="1"/>
</dbReference>
<dbReference type="SUPFAM" id="SSF52540">
    <property type="entry name" value="P-loop containing nucleoside triphosphate hydrolases"/>
    <property type="match status" value="1"/>
</dbReference>
<keyword evidence="6 7" id="KW-0342">GTP-binding</keyword>
<dbReference type="Gene3D" id="1.20.120.430">
    <property type="entry name" value="tRNA modification GTPase MnmE domain 2"/>
    <property type="match status" value="1"/>
</dbReference>
<keyword evidence="7" id="KW-0460">Magnesium</keyword>
<gene>
    <name evidence="7" type="primary">mnmE</name>
    <name evidence="7" type="synonym">trmE</name>
    <name evidence="9" type="ORF">C8J30_102192</name>
</gene>
<feature type="binding site" evidence="7">
    <location>
        <position position="241"/>
    </location>
    <ligand>
        <name>K(+)</name>
        <dbReference type="ChEBI" id="CHEBI:29103"/>
    </ligand>
</feature>
<keyword evidence="4 7" id="KW-0378">Hydrolase</keyword>
<comment type="caution">
    <text evidence="7">Lacks conserved residue(s) required for the propagation of feature annotation.</text>
</comment>
<feature type="binding site" evidence="7">
    <location>
        <position position="116"/>
    </location>
    <ligand>
        <name>(6S)-5-formyl-5,6,7,8-tetrahydrofolate</name>
        <dbReference type="ChEBI" id="CHEBI:57457"/>
    </ligand>
</feature>
<dbReference type="EC" id="3.6.-.-" evidence="7"/>
<dbReference type="Gene3D" id="3.30.1360.120">
    <property type="entry name" value="Probable tRNA modification gtpase trme, domain 1"/>
    <property type="match status" value="1"/>
</dbReference>
<dbReference type="SMART" id="SM00382">
    <property type="entry name" value="AAA"/>
    <property type="match status" value="1"/>
</dbReference>
<evidence type="ECO:0000256" key="6">
    <source>
        <dbReference type="ARBA" id="ARBA00023134"/>
    </source>
</evidence>
<keyword evidence="7" id="KW-0963">Cytoplasm</keyword>
<organism evidence="9 10">
    <name type="scientific">Rhodobacter viridis</name>
    <dbReference type="NCBI Taxonomy" id="1054202"/>
    <lineage>
        <taxon>Bacteria</taxon>
        <taxon>Pseudomonadati</taxon>
        <taxon>Pseudomonadota</taxon>
        <taxon>Alphaproteobacteria</taxon>
        <taxon>Rhodobacterales</taxon>
        <taxon>Rhodobacter group</taxon>
        <taxon>Rhodobacter</taxon>
    </lineage>
</organism>
<comment type="subcellular location">
    <subcellularLocation>
        <location evidence="7">Cytoplasm</location>
    </subcellularLocation>
</comment>
<dbReference type="InterPro" id="IPR006073">
    <property type="entry name" value="GTP-bd"/>
</dbReference>
<evidence type="ECO:0000256" key="4">
    <source>
        <dbReference type="ARBA" id="ARBA00022801"/>
    </source>
</evidence>
<dbReference type="Gene3D" id="3.40.50.300">
    <property type="entry name" value="P-loop containing nucleotide triphosphate hydrolases"/>
    <property type="match status" value="1"/>
</dbReference>
<evidence type="ECO:0000259" key="8">
    <source>
        <dbReference type="PROSITE" id="PS51709"/>
    </source>
</evidence>
<feature type="binding site" evidence="7">
    <location>
        <position position="226"/>
    </location>
    <ligand>
        <name>Mg(2+)</name>
        <dbReference type="ChEBI" id="CHEBI:18420"/>
    </ligand>
</feature>
<comment type="caution">
    <text evidence="9">The sequence shown here is derived from an EMBL/GenBank/DDBJ whole genome shotgun (WGS) entry which is preliminary data.</text>
</comment>